<organism evidence="3 4">
    <name type="scientific">Paenirhodobacter populi</name>
    <dbReference type="NCBI Taxonomy" id="2306993"/>
    <lineage>
        <taxon>Bacteria</taxon>
        <taxon>Pseudomonadati</taxon>
        <taxon>Pseudomonadota</taxon>
        <taxon>Alphaproteobacteria</taxon>
        <taxon>Rhodobacterales</taxon>
        <taxon>Rhodobacter group</taxon>
        <taxon>Paenirhodobacter</taxon>
    </lineage>
</organism>
<reference evidence="3 4" key="1">
    <citation type="submission" date="2019-01" db="EMBL/GenBank/DDBJ databases">
        <title>Sinorhodobacter populi sp. nov. isolated from the symptomatic bark tissue of Populus euramericana canker.</title>
        <authorList>
            <person name="Xu G."/>
        </authorList>
    </citation>
    <scope>NUCLEOTIDE SEQUENCE [LARGE SCALE GENOMIC DNA]</scope>
    <source>
        <strain evidence="3 4">SK2B-1</strain>
    </source>
</reference>
<feature type="compositionally biased region" description="Basic residues" evidence="1">
    <location>
        <begin position="143"/>
        <end position="154"/>
    </location>
</feature>
<comment type="caution">
    <text evidence="3">The sequence shown here is derived from an EMBL/GenBank/DDBJ whole genome shotgun (WGS) entry which is preliminary data.</text>
</comment>
<evidence type="ECO:0000256" key="1">
    <source>
        <dbReference type="SAM" id="MobiDB-lite"/>
    </source>
</evidence>
<proteinExistence type="predicted"/>
<feature type="region of interest" description="Disordered" evidence="1">
    <location>
        <begin position="143"/>
        <end position="176"/>
    </location>
</feature>
<accession>A0A443JVU4</accession>
<reference evidence="3 4" key="2">
    <citation type="submission" date="2019-01" db="EMBL/GenBank/DDBJ databases">
        <authorList>
            <person name="Li Y."/>
        </authorList>
    </citation>
    <scope>NUCLEOTIDE SEQUENCE [LARGE SCALE GENOMIC DNA]</scope>
    <source>
        <strain evidence="3 4">SK2B-1</strain>
    </source>
</reference>
<evidence type="ECO:0000259" key="2">
    <source>
        <dbReference type="Pfam" id="PF05598"/>
    </source>
</evidence>
<sequence length="176" mass="20390">MRLMLAGFLLGIVHDRRLMRESQVNLAIRWFVGYAVHEALPDHSSLTRIRQRWGEDVFHRIFTRVVRQCQQAGMVSAGAVHIDASLIRANVSMDALVTRHLDAVEAAADHTGRDARASGRFKKLCRTDPDASCQRMRHRFKHRWRRRHPPRPRCARPTSSTRPLMTWQASSSMWRS</sequence>
<protein>
    <submittedName>
        <fullName evidence="3">Transposase</fullName>
    </submittedName>
</protein>
<dbReference type="InterPro" id="IPR008490">
    <property type="entry name" value="Transposase_InsH_N"/>
</dbReference>
<dbReference type="Proteomes" id="UP000284476">
    <property type="component" value="Unassembled WGS sequence"/>
</dbReference>
<name>A0A443JVU4_9RHOB</name>
<feature type="compositionally biased region" description="Polar residues" evidence="1">
    <location>
        <begin position="158"/>
        <end position="176"/>
    </location>
</feature>
<evidence type="ECO:0000313" key="3">
    <source>
        <dbReference type="EMBL" id="RWR24633.1"/>
    </source>
</evidence>
<gene>
    <name evidence="3" type="ORF">D2T30_01670</name>
</gene>
<evidence type="ECO:0000313" key="4">
    <source>
        <dbReference type="Proteomes" id="UP000284476"/>
    </source>
</evidence>
<dbReference type="Pfam" id="PF05598">
    <property type="entry name" value="DUF772"/>
    <property type="match status" value="1"/>
</dbReference>
<dbReference type="AlphaFoldDB" id="A0A443JVU4"/>
<feature type="domain" description="Transposase InsH N-terminal" evidence="2">
    <location>
        <begin position="2"/>
        <end position="52"/>
    </location>
</feature>
<dbReference type="EMBL" id="SAUZ01000001">
    <property type="protein sequence ID" value="RWR24633.1"/>
    <property type="molecule type" value="Genomic_DNA"/>
</dbReference>